<dbReference type="AlphaFoldDB" id="A0A2C5Z4L2"/>
<keyword evidence="3" id="KW-1185">Reference proteome</keyword>
<organism evidence="2 3">
    <name type="scientific">Ophiocordyceps camponoti-rufipedis</name>
    <dbReference type="NCBI Taxonomy" id="2004952"/>
    <lineage>
        <taxon>Eukaryota</taxon>
        <taxon>Fungi</taxon>
        <taxon>Dikarya</taxon>
        <taxon>Ascomycota</taxon>
        <taxon>Pezizomycotina</taxon>
        <taxon>Sordariomycetes</taxon>
        <taxon>Hypocreomycetidae</taxon>
        <taxon>Hypocreales</taxon>
        <taxon>Ophiocordycipitaceae</taxon>
        <taxon>Ophiocordyceps</taxon>
    </lineage>
</organism>
<feature type="region of interest" description="Disordered" evidence="1">
    <location>
        <begin position="494"/>
        <end position="542"/>
    </location>
</feature>
<reference evidence="2 3" key="1">
    <citation type="submission" date="2017-06" db="EMBL/GenBank/DDBJ databases">
        <title>Ant-infecting Ophiocordyceps genomes reveal a high diversity of potential behavioral manipulation genes and a possible major role for enterotoxins.</title>
        <authorList>
            <person name="De Bekker C."/>
            <person name="Evans H.C."/>
            <person name="Brachmann A."/>
            <person name="Hughes D.P."/>
        </authorList>
    </citation>
    <scope>NUCLEOTIDE SEQUENCE [LARGE SCALE GENOMIC DNA]</scope>
    <source>
        <strain evidence="2 3">Map16</strain>
    </source>
</reference>
<sequence>MSSAVVSAPAGMATAQQQITTQFRSPSKQGQAFSPSPDGADFQAKHMGFAGQGHLSGADVAASSSRPSSAAAVDVSPNGGVRSAEGTTEYRELMDVVSRVAPDVVRQVMRDRWEKCLSGSEYHLNFVLKAIVPSATPAMLALALQASMDPAETRKRMLDTLTPKELNGLADAILSKASDDFLDQAMARRLETIGARRLVNLLARAERLGYDVRDVVEEKTATNGTEKVVPTTAPPWSSAPVTPAANPQMLPAQVAMSLRQSKGQQGATVRNMHYPDAAKSTSPYGVVHCTRCDRPCSGDQAFKYHAQKRACEHSHKVDRIGIDVCPHCGSYFGSAQGLTYHVKSKVCGDYNYATEQAVLSDLMSRPRVPYSIGSLPPAAVSSPAARAGPTPMQMKTSTVQSMASAAVSRVSTPGRINGSAEDPYAKLTPEARRSFEYEMQMAEEKYGGMMRDAMNLPEHLREDELNRLKNSFNSKQSTTRKKYGIRLRERRSKAEIEEERNRLLNSAPPPAKRTRPNSMIPSSTPIDSRNGTAAGPMVQSGGLFEVPGQAELVDPTTLLTPQVPPQAQKAMAHAGTSADPMQIEDDDGSSTDEDEDDDDIPARVPTQFPVS</sequence>
<accession>A0A2C5Z4L2</accession>
<evidence type="ECO:0000256" key="1">
    <source>
        <dbReference type="SAM" id="MobiDB-lite"/>
    </source>
</evidence>
<dbReference type="EMBL" id="NJES01000253">
    <property type="protein sequence ID" value="PHH74783.1"/>
    <property type="molecule type" value="Genomic_DNA"/>
</dbReference>
<feature type="compositionally biased region" description="Polar residues" evidence="1">
    <location>
        <begin position="14"/>
        <end position="34"/>
    </location>
</feature>
<name>A0A2C5Z4L2_9HYPO</name>
<feature type="region of interest" description="Disordered" evidence="1">
    <location>
        <begin position="556"/>
        <end position="611"/>
    </location>
</feature>
<gene>
    <name evidence="2" type="ORF">CDD80_2855</name>
</gene>
<comment type="caution">
    <text evidence="2">The sequence shown here is derived from an EMBL/GenBank/DDBJ whole genome shotgun (WGS) entry which is preliminary data.</text>
</comment>
<evidence type="ECO:0000313" key="2">
    <source>
        <dbReference type="EMBL" id="PHH74783.1"/>
    </source>
</evidence>
<protein>
    <submittedName>
        <fullName evidence="2">Uncharacterized protein</fullName>
    </submittedName>
</protein>
<dbReference type="STRING" id="2004952.A0A2C5Z4L2"/>
<feature type="compositionally biased region" description="Polar residues" evidence="1">
    <location>
        <begin position="516"/>
        <end position="531"/>
    </location>
</feature>
<feature type="compositionally biased region" description="Acidic residues" evidence="1">
    <location>
        <begin position="582"/>
        <end position="599"/>
    </location>
</feature>
<proteinExistence type="predicted"/>
<dbReference type="OrthoDB" id="37886at2759"/>
<feature type="region of interest" description="Disordered" evidence="1">
    <location>
        <begin position="1"/>
        <end position="44"/>
    </location>
</feature>
<evidence type="ECO:0000313" key="3">
    <source>
        <dbReference type="Proteomes" id="UP000226431"/>
    </source>
</evidence>
<dbReference type="Proteomes" id="UP000226431">
    <property type="component" value="Unassembled WGS sequence"/>
</dbReference>